<name>A0ABU8Q451_9SPHN</name>
<gene>
    <name evidence="1" type="ORF">WH159_08150</name>
</gene>
<dbReference type="PANTHER" id="PTHR42830">
    <property type="entry name" value="OSMOTICALLY INDUCIBLE FAMILY PROTEIN"/>
    <property type="match status" value="1"/>
</dbReference>
<organism evidence="1 2">
    <name type="scientific">Sphingomonas molluscorum</name>
    <dbReference type="NCBI Taxonomy" id="418184"/>
    <lineage>
        <taxon>Bacteria</taxon>
        <taxon>Pseudomonadati</taxon>
        <taxon>Pseudomonadota</taxon>
        <taxon>Alphaproteobacteria</taxon>
        <taxon>Sphingomonadales</taxon>
        <taxon>Sphingomonadaceae</taxon>
        <taxon>Sphingomonas</taxon>
    </lineage>
</organism>
<dbReference type="InterPro" id="IPR052707">
    <property type="entry name" value="OsmC_Ohr_Peroxiredoxin"/>
</dbReference>
<comment type="caution">
    <text evidence="1">The sequence shown here is derived from an EMBL/GenBank/DDBJ whole genome shotgun (WGS) entry which is preliminary data.</text>
</comment>
<dbReference type="InterPro" id="IPR003718">
    <property type="entry name" value="OsmC/Ohr_fam"/>
</dbReference>
<dbReference type="EMBL" id="JBBGZA010000001">
    <property type="protein sequence ID" value="MEJ5094512.1"/>
    <property type="molecule type" value="Genomic_DNA"/>
</dbReference>
<accession>A0ABU8Q451</accession>
<protein>
    <submittedName>
        <fullName evidence="1">OsmC family protein</fullName>
    </submittedName>
</protein>
<dbReference type="Pfam" id="PF02566">
    <property type="entry name" value="OsmC"/>
    <property type="match status" value="1"/>
</dbReference>
<dbReference type="InterPro" id="IPR015946">
    <property type="entry name" value="KH_dom-like_a/b"/>
</dbReference>
<sequence length="157" mass="16989">MASREHRYAVAVEWTGNTGSGTESYAGYSRDHLLTTPGKPDIAGSSDPDFRGDPGRWNPEEMLVGALAACHQLWYLHLCASAGIRVLAYRDAATGVMAENADGSGQFAQVTLRPEVTIGAGDNVQHARALHEEAARLCFLARSVRFPIKHEPVIVTE</sequence>
<proteinExistence type="predicted"/>
<dbReference type="PANTHER" id="PTHR42830:SF2">
    <property type="entry name" value="OSMC_OHR FAMILY PROTEIN"/>
    <property type="match status" value="1"/>
</dbReference>
<dbReference type="InterPro" id="IPR036102">
    <property type="entry name" value="OsmC/Ohrsf"/>
</dbReference>
<keyword evidence="2" id="KW-1185">Reference proteome</keyword>
<dbReference type="Gene3D" id="3.30.300.20">
    <property type="match status" value="1"/>
</dbReference>
<reference evidence="1 2" key="1">
    <citation type="submission" date="2023-12" db="EMBL/GenBank/DDBJ databases">
        <title>Gut-associated functions are favored during microbiome assembly across C. elegans life.</title>
        <authorList>
            <person name="Zimmermann J."/>
        </authorList>
    </citation>
    <scope>NUCLEOTIDE SEQUENCE [LARGE SCALE GENOMIC DNA]</scope>
    <source>
        <strain evidence="1 2">JUb134</strain>
    </source>
</reference>
<dbReference type="RefSeq" id="WP_132882735.1">
    <property type="nucleotide sequence ID" value="NZ_JBBGZA010000001.1"/>
</dbReference>
<evidence type="ECO:0000313" key="2">
    <source>
        <dbReference type="Proteomes" id="UP001380365"/>
    </source>
</evidence>
<dbReference type="Proteomes" id="UP001380365">
    <property type="component" value="Unassembled WGS sequence"/>
</dbReference>
<evidence type="ECO:0000313" key="1">
    <source>
        <dbReference type="EMBL" id="MEJ5094512.1"/>
    </source>
</evidence>
<dbReference type="SUPFAM" id="SSF82784">
    <property type="entry name" value="OsmC-like"/>
    <property type="match status" value="1"/>
</dbReference>